<evidence type="ECO:0000256" key="1">
    <source>
        <dbReference type="PROSITE-ProRule" id="PRU00023"/>
    </source>
</evidence>
<dbReference type="SMART" id="SM00248">
    <property type="entry name" value="ANK"/>
    <property type="match status" value="5"/>
</dbReference>
<keyword evidence="1" id="KW-0040">ANK repeat</keyword>
<reference evidence="4 5" key="1">
    <citation type="submission" date="2021-06" db="EMBL/GenBank/DDBJ databases">
        <title>A haploid diamondback moth (Plutella xylostella L.) genome assembly resolves 31 chromosomes and identifies a diamide resistance mutation.</title>
        <authorList>
            <person name="Ward C.M."/>
            <person name="Perry K.D."/>
            <person name="Baker G."/>
            <person name="Powis K."/>
            <person name="Heckel D.G."/>
            <person name="Baxter S.W."/>
        </authorList>
    </citation>
    <scope>NUCLEOTIDE SEQUENCE [LARGE SCALE GENOMIC DNA]</scope>
    <source>
        <strain evidence="4 5">LV</strain>
        <tissue evidence="4">Single pupa</tissue>
    </source>
</reference>
<dbReference type="PROSITE" id="PS50297">
    <property type="entry name" value="ANK_REP_REGION"/>
    <property type="match status" value="3"/>
</dbReference>
<feature type="compositionally biased region" description="Acidic residues" evidence="3">
    <location>
        <begin position="10"/>
        <end position="20"/>
    </location>
</feature>
<protein>
    <recommendedName>
        <fullName evidence="6">Ankyrin repeat, SAM and basic leucine zipper domain-containing protein 1</fullName>
    </recommendedName>
</protein>
<comment type="caution">
    <text evidence="4">The sequence shown here is derived from an EMBL/GenBank/DDBJ whole genome shotgun (WGS) entry which is preliminary data.</text>
</comment>
<feature type="repeat" description="ANK" evidence="1">
    <location>
        <begin position="74"/>
        <end position="106"/>
    </location>
</feature>
<evidence type="ECO:0000256" key="2">
    <source>
        <dbReference type="SAM" id="Coils"/>
    </source>
</evidence>
<feature type="repeat" description="ANK" evidence="1">
    <location>
        <begin position="145"/>
        <end position="177"/>
    </location>
</feature>
<sequence>MANFRPAGMSDDDSDSDDCGFYEKPQRRYKPPPENPKKKLEINLQDAIINGRIKDVELIITLDLHGNVNVKLDSGWTPLLHACFHAQEKIVQLLLDKGADPNMHSESVTPIMVACSNSSADNDTIESIVTNLIMRDCILNVGDKHGQTPLMRAIGSGRVAVVQKLLAKDVNIEMRDAQGWTALFWAVHHNQPEILEILIAAGARLTEVDKMNRNPMEIAFTHDHQNIVDILNKHLKTDDEEENNICVNYPIVSWQDYYPGLMEHDQKPDYKSEIPRLLYGMNCDRLVPIFAENDCSLRDFLLTDEAAMLALGVTLPYERQRLKYGLYKFHTRRWKLSAVAGLYARKMKNYSVIDCLTSLGTHYQQIYILEATLQYTLREFNKIHEQLKFEPPDSPTRTSLKSAVKKMQENINMIRKEINIMTRLLDKISRSNPPPADLIKPKSLPSRAVSRLTDVVLACALAALAYHAAARVARMVN</sequence>
<accession>A0ABQ7QKJ0</accession>
<dbReference type="InterPro" id="IPR013761">
    <property type="entry name" value="SAM/pointed_sf"/>
</dbReference>
<keyword evidence="5" id="KW-1185">Reference proteome</keyword>
<keyword evidence="2" id="KW-0175">Coiled coil</keyword>
<dbReference type="Pfam" id="PF12796">
    <property type="entry name" value="Ank_2"/>
    <property type="match status" value="2"/>
</dbReference>
<feature type="repeat" description="ANK" evidence="1">
    <location>
        <begin position="178"/>
        <end position="210"/>
    </location>
</feature>
<dbReference type="InterPro" id="IPR002110">
    <property type="entry name" value="Ankyrin_rpt"/>
</dbReference>
<evidence type="ECO:0000313" key="4">
    <source>
        <dbReference type="EMBL" id="KAG7305747.1"/>
    </source>
</evidence>
<name>A0ABQ7QKJ0_PLUXY</name>
<dbReference type="PROSITE" id="PS50088">
    <property type="entry name" value="ANK_REPEAT"/>
    <property type="match status" value="3"/>
</dbReference>
<evidence type="ECO:0000256" key="3">
    <source>
        <dbReference type="SAM" id="MobiDB-lite"/>
    </source>
</evidence>
<dbReference type="PANTHER" id="PTHR24157">
    <property type="entry name" value="ANKYRIN REPEAT, SAM AND BASIC LEUCINE ZIPPER DOMAIN-CONTAINING PROTEIN 1"/>
    <property type="match status" value="1"/>
</dbReference>
<organism evidence="4 5">
    <name type="scientific">Plutella xylostella</name>
    <name type="common">Diamondback moth</name>
    <name type="synonym">Plutella maculipennis</name>
    <dbReference type="NCBI Taxonomy" id="51655"/>
    <lineage>
        <taxon>Eukaryota</taxon>
        <taxon>Metazoa</taxon>
        <taxon>Ecdysozoa</taxon>
        <taxon>Arthropoda</taxon>
        <taxon>Hexapoda</taxon>
        <taxon>Insecta</taxon>
        <taxon>Pterygota</taxon>
        <taxon>Neoptera</taxon>
        <taxon>Endopterygota</taxon>
        <taxon>Lepidoptera</taxon>
        <taxon>Glossata</taxon>
        <taxon>Ditrysia</taxon>
        <taxon>Yponomeutoidea</taxon>
        <taxon>Plutellidae</taxon>
        <taxon>Plutella</taxon>
    </lineage>
</organism>
<dbReference type="SUPFAM" id="SSF48403">
    <property type="entry name" value="Ankyrin repeat"/>
    <property type="match status" value="1"/>
</dbReference>
<dbReference type="PANTHER" id="PTHR24157:SF3">
    <property type="entry name" value="ANKYRIN REPEAT, SAM AND BASIC LEUCINE ZIPPER DOMAIN-CONTAINING PROTEIN 1"/>
    <property type="match status" value="1"/>
</dbReference>
<dbReference type="Proteomes" id="UP000823941">
    <property type="component" value="Chromosome 13"/>
</dbReference>
<dbReference type="InterPro" id="IPR036770">
    <property type="entry name" value="Ankyrin_rpt-contain_sf"/>
</dbReference>
<proteinExistence type="predicted"/>
<evidence type="ECO:0000313" key="5">
    <source>
        <dbReference type="Proteomes" id="UP000823941"/>
    </source>
</evidence>
<feature type="coiled-coil region" evidence="2">
    <location>
        <begin position="397"/>
        <end position="424"/>
    </location>
</feature>
<dbReference type="Gene3D" id="1.25.40.20">
    <property type="entry name" value="Ankyrin repeat-containing domain"/>
    <property type="match status" value="2"/>
</dbReference>
<feature type="region of interest" description="Disordered" evidence="3">
    <location>
        <begin position="1"/>
        <end position="37"/>
    </location>
</feature>
<gene>
    <name evidence="4" type="ORF">JYU34_009872</name>
</gene>
<evidence type="ECO:0008006" key="6">
    <source>
        <dbReference type="Google" id="ProtNLM"/>
    </source>
</evidence>
<dbReference type="EMBL" id="JAHIBW010000013">
    <property type="protein sequence ID" value="KAG7305747.1"/>
    <property type="molecule type" value="Genomic_DNA"/>
</dbReference>
<dbReference type="SUPFAM" id="SSF47769">
    <property type="entry name" value="SAM/Pointed domain"/>
    <property type="match status" value="1"/>
</dbReference>